<evidence type="ECO:0000313" key="2">
    <source>
        <dbReference type="Proteomes" id="UP000197153"/>
    </source>
</evidence>
<proteinExistence type="predicted"/>
<name>A0A248JQN5_9PROT</name>
<evidence type="ECO:0000313" key="1">
    <source>
        <dbReference type="EMBL" id="ASG21017.1"/>
    </source>
</evidence>
<accession>A0A248JQN5</accession>
<gene>
    <name evidence="1" type="ORF">Y958_09415</name>
</gene>
<keyword evidence="2" id="KW-1185">Reference proteome</keyword>
<dbReference type="AlphaFoldDB" id="A0A248JQN5"/>
<dbReference type="EMBL" id="CP022110">
    <property type="protein sequence ID" value="ASG21017.1"/>
    <property type="molecule type" value="Genomic_DNA"/>
</dbReference>
<dbReference type="KEGG" id="nao:Y958_09415"/>
<protein>
    <submittedName>
        <fullName evidence="1">Uncharacterized protein</fullName>
    </submittedName>
</protein>
<dbReference type="RefSeq" id="WP_050898563.1">
    <property type="nucleotide sequence ID" value="NZ_CP022110.1"/>
</dbReference>
<sequence>MNLRLNDTKTLQAIGILADVLDDLSGPERLECLMAANALRQVLETRSENALVFAREAFESLESDVRHQIHTDATEAAIKVVAATRAQGTLRATRDRKSTGSPFLDAINAGGMKTERKW</sequence>
<reference evidence="1 2" key="1">
    <citation type="submission" date="2017-06" db="EMBL/GenBank/DDBJ databases">
        <title>Complete genome sequence of Nitrospirillum amazonense strain CBAmC, an endophytic nitrogen-fixing and plant growth-promoting bacterium, isolated from sugarcane.</title>
        <authorList>
            <person name="Schwab S."/>
            <person name="dos Santos Teixeira K.R."/>
            <person name="Simoes Araujo J.L."/>
            <person name="Soares Vidal M."/>
            <person name="Borges de Freitas H.R."/>
            <person name="Rivello Crivelaro A.L."/>
            <person name="Bueno de Camargo Nunes A."/>
            <person name="dos Santos C.M."/>
            <person name="Palmeira da Silva Rosa D."/>
            <person name="da Silva Padilha D."/>
            <person name="da Silva E."/>
            <person name="Araujo Terra L."/>
            <person name="Soares Mendes V."/>
            <person name="Farinelli L."/>
            <person name="Magalhaes Cruz L."/>
            <person name="Baldani J.I."/>
        </authorList>
    </citation>
    <scope>NUCLEOTIDE SEQUENCE [LARGE SCALE GENOMIC DNA]</scope>
    <source>
        <strain evidence="1 2">CBAmC</strain>
    </source>
</reference>
<organism evidence="1 2">
    <name type="scientific">Nitrospirillum viridazoti CBAmc</name>
    <dbReference type="NCBI Taxonomy" id="1441467"/>
    <lineage>
        <taxon>Bacteria</taxon>
        <taxon>Pseudomonadati</taxon>
        <taxon>Pseudomonadota</taxon>
        <taxon>Alphaproteobacteria</taxon>
        <taxon>Rhodospirillales</taxon>
        <taxon>Azospirillaceae</taxon>
        <taxon>Nitrospirillum</taxon>
        <taxon>Nitrospirillum viridazoti</taxon>
    </lineage>
</organism>
<dbReference type="Proteomes" id="UP000197153">
    <property type="component" value="Chromosome 1"/>
</dbReference>